<accession>A0A7K1SR38</accession>
<dbReference type="EMBL" id="WPIN01000035">
    <property type="protein sequence ID" value="MVM36247.1"/>
    <property type="molecule type" value="Genomic_DNA"/>
</dbReference>
<comment type="caution">
    <text evidence="1">The sequence shown here is derived from an EMBL/GenBank/DDBJ whole genome shotgun (WGS) entry which is preliminary data.</text>
</comment>
<dbReference type="RefSeq" id="WP_157591045.1">
    <property type="nucleotide sequence ID" value="NZ_WPIN01000035.1"/>
</dbReference>
<gene>
    <name evidence="1" type="ORF">GO755_39925</name>
</gene>
<evidence type="ECO:0000313" key="2">
    <source>
        <dbReference type="Proteomes" id="UP000436006"/>
    </source>
</evidence>
<organism evidence="1 2">
    <name type="scientific">Spirosoma arboris</name>
    <dbReference type="NCBI Taxonomy" id="2682092"/>
    <lineage>
        <taxon>Bacteria</taxon>
        <taxon>Pseudomonadati</taxon>
        <taxon>Bacteroidota</taxon>
        <taxon>Cytophagia</taxon>
        <taxon>Cytophagales</taxon>
        <taxon>Cytophagaceae</taxon>
        <taxon>Spirosoma</taxon>
    </lineage>
</organism>
<dbReference type="Proteomes" id="UP000436006">
    <property type="component" value="Unassembled WGS sequence"/>
</dbReference>
<protein>
    <submittedName>
        <fullName evidence="1">Uncharacterized protein</fullName>
    </submittedName>
</protein>
<sequence length="159" mass="18199">MVIFTHVWAQIIAQPPIKPIHCPHLEEPARIEKVVNGILHDGVDSTALQKEIDSTYAQLKGCWFLYQLQGGWSAPKRTDRQVTMTIDELGNAVIVEQNKPLSVFQFKLRRDWQSIYTPIAGRRQSFFLGMTRGLIVEVYQDTLVLNEALGDGLEYVFKR</sequence>
<keyword evidence="2" id="KW-1185">Reference proteome</keyword>
<evidence type="ECO:0000313" key="1">
    <source>
        <dbReference type="EMBL" id="MVM36247.1"/>
    </source>
</evidence>
<reference evidence="1 2" key="1">
    <citation type="submission" date="2019-12" db="EMBL/GenBank/DDBJ databases">
        <title>Spirosoma sp. HMF4905 genome sequencing and assembly.</title>
        <authorList>
            <person name="Kang H."/>
            <person name="Cha I."/>
            <person name="Kim H."/>
            <person name="Joh K."/>
        </authorList>
    </citation>
    <scope>NUCLEOTIDE SEQUENCE [LARGE SCALE GENOMIC DNA]</scope>
    <source>
        <strain evidence="1 2">HMF4905</strain>
    </source>
</reference>
<dbReference type="AlphaFoldDB" id="A0A7K1SR38"/>
<name>A0A7K1SR38_9BACT</name>
<proteinExistence type="predicted"/>